<evidence type="ECO:0000313" key="9">
    <source>
        <dbReference type="EMBL" id="KAG7298158.1"/>
    </source>
</evidence>
<evidence type="ECO:0000256" key="4">
    <source>
        <dbReference type="ARBA" id="ARBA00022722"/>
    </source>
</evidence>
<keyword evidence="7" id="KW-0539">Nucleus</keyword>
<feature type="domain" description="DDE Tnp4" evidence="8">
    <location>
        <begin position="155"/>
        <end position="304"/>
    </location>
</feature>
<gene>
    <name evidence="9" type="ORF">JYU34_018938</name>
</gene>
<keyword evidence="5" id="KW-0479">Metal-binding</keyword>
<dbReference type="PANTHER" id="PTHR22930:SF85">
    <property type="entry name" value="GH03217P-RELATED"/>
    <property type="match status" value="1"/>
</dbReference>
<keyword evidence="6" id="KW-0378">Hydrolase</keyword>
<keyword evidence="10" id="KW-1185">Reference proteome</keyword>
<evidence type="ECO:0000313" key="10">
    <source>
        <dbReference type="Proteomes" id="UP000823941"/>
    </source>
</evidence>
<dbReference type="Pfam" id="PF13359">
    <property type="entry name" value="DDE_Tnp_4"/>
    <property type="match status" value="1"/>
</dbReference>
<evidence type="ECO:0000256" key="5">
    <source>
        <dbReference type="ARBA" id="ARBA00022723"/>
    </source>
</evidence>
<evidence type="ECO:0000256" key="1">
    <source>
        <dbReference type="ARBA" id="ARBA00001968"/>
    </source>
</evidence>
<accession>A0ABQ7PZN4</accession>
<dbReference type="InterPro" id="IPR045249">
    <property type="entry name" value="HARBI1-like"/>
</dbReference>
<evidence type="ECO:0000256" key="6">
    <source>
        <dbReference type="ARBA" id="ARBA00022801"/>
    </source>
</evidence>
<sequence length="350" mass="40337">MDMDLIDLVDLEDVDILEDQREPRRGGENRLRLNPFLLDDEQFRYKYRFTKRFGQKIVDLLRDQLVQDPRGCPLSPELQVVCALRNWARHEIQDDTADLHGVSQPTISTTCKKVASILAHMSNQFIKMPATLDEQEETMRKFRRIANFPTVIGAIDCTHIRVKKNNADGGQLYINRKGYPSINVQVVCDADLKIRDIVTRWHGSVHDSRIYRECRLKQRFEAGAFRGVLLGDGGYPCTSHLFTPVLHPATPSEEQYNRCHIKTRNAIERCFGLWKQRFRCLLRGLYGNIETARMAIVACAVLHNIAIDMREDLFPGEEAPAAGEVPPLRPYPPTVRGNVRRRQFIETHFQ</sequence>
<name>A0ABQ7PZN4_PLUXY</name>
<organism evidence="9 10">
    <name type="scientific">Plutella xylostella</name>
    <name type="common">Diamondback moth</name>
    <name type="synonym">Plutella maculipennis</name>
    <dbReference type="NCBI Taxonomy" id="51655"/>
    <lineage>
        <taxon>Eukaryota</taxon>
        <taxon>Metazoa</taxon>
        <taxon>Ecdysozoa</taxon>
        <taxon>Arthropoda</taxon>
        <taxon>Hexapoda</taxon>
        <taxon>Insecta</taxon>
        <taxon>Pterygota</taxon>
        <taxon>Neoptera</taxon>
        <taxon>Endopterygota</taxon>
        <taxon>Lepidoptera</taxon>
        <taxon>Glossata</taxon>
        <taxon>Ditrysia</taxon>
        <taxon>Yponomeutoidea</taxon>
        <taxon>Plutellidae</taxon>
        <taxon>Plutella</taxon>
    </lineage>
</organism>
<dbReference type="Proteomes" id="UP000823941">
    <property type="component" value="Chromosome 25"/>
</dbReference>
<evidence type="ECO:0000259" key="8">
    <source>
        <dbReference type="Pfam" id="PF13359"/>
    </source>
</evidence>
<dbReference type="PANTHER" id="PTHR22930">
    <property type="match status" value="1"/>
</dbReference>
<comment type="subcellular location">
    <subcellularLocation>
        <location evidence="2">Nucleus</location>
    </subcellularLocation>
</comment>
<reference evidence="9 10" key="1">
    <citation type="submission" date="2021-06" db="EMBL/GenBank/DDBJ databases">
        <title>A haploid diamondback moth (Plutella xylostella L.) genome assembly resolves 31 chromosomes and identifies a diamide resistance mutation.</title>
        <authorList>
            <person name="Ward C.M."/>
            <person name="Perry K.D."/>
            <person name="Baker G."/>
            <person name="Powis K."/>
            <person name="Heckel D.G."/>
            <person name="Baxter S.W."/>
        </authorList>
    </citation>
    <scope>NUCLEOTIDE SEQUENCE [LARGE SCALE GENOMIC DNA]</scope>
    <source>
        <strain evidence="9 10">LV</strain>
        <tissue evidence="9">Single pupa</tissue>
    </source>
</reference>
<evidence type="ECO:0000256" key="3">
    <source>
        <dbReference type="ARBA" id="ARBA00006958"/>
    </source>
</evidence>
<dbReference type="InterPro" id="IPR027806">
    <property type="entry name" value="HARBI1_dom"/>
</dbReference>
<protein>
    <recommendedName>
        <fullName evidence="8">DDE Tnp4 domain-containing protein</fullName>
    </recommendedName>
</protein>
<proteinExistence type="inferred from homology"/>
<comment type="cofactor">
    <cofactor evidence="1">
        <name>a divalent metal cation</name>
        <dbReference type="ChEBI" id="CHEBI:60240"/>
    </cofactor>
</comment>
<dbReference type="EMBL" id="JAHIBW010000025">
    <property type="protein sequence ID" value="KAG7298158.1"/>
    <property type="molecule type" value="Genomic_DNA"/>
</dbReference>
<comment type="caution">
    <text evidence="9">The sequence shown here is derived from an EMBL/GenBank/DDBJ whole genome shotgun (WGS) entry which is preliminary data.</text>
</comment>
<evidence type="ECO:0000256" key="2">
    <source>
        <dbReference type="ARBA" id="ARBA00004123"/>
    </source>
</evidence>
<evidence type="ECO:0000256" key="7">
    <source>
        <dbReference type="ARBA" id="ARBA00023242"/>
    </source>
</evidence>
<keyword evidence="4" id="KW-0540">Nuclease</keyword>
<comment type="similarity">
    <text evidence="3">Belongs to the HARBI1 family.</text>
</comment>